<sequence>MIKPWFIPLEDVISFPYTVYAHTRAGKDRETLQEHTKLCESYLTKILSERNIEQPFLKIARMFGLDSEEKSLELYFEMLFQVITFHDVGKINPCFQSDKMGNADPKEFAIQGLKGSAHSLLSAVIYLNHFMQKINSIEISKLQKRQLSIFCLINGFVISRHHSNLGSIKEFLVKFSDNGDVGTILQGMTLKHDFMKDPIYNMIGGLYLKKWKNFRENLNEEGSIAVYTYTRFLYSLLVSCDYYATSEYGNGVSVNAFGNDSEIYKFAESYEGTDLLKGIREYETGVSQPKGINKLRCDIFLEAEKSLRSNLDKNIYFLEAPTGSGKSNVSMNLSFQLLKAGLQKIYYVYPFNTLVDQNLETLKDIFGKDSAIFNKIAVLNSNTPIKQEIRHKDESEGEDEIYTQALLDRQFLNYPFVLTTHVSLFETMFGDERESAFGFSQLQDSIVVLDEIQSYKNKIWSEIITFLKIFASLLNMKIIIMSATLPDLSYLTSNSVGVAKLLQNRDRYFTNPQFKSRVNISYELLGQEINLEMLADYIAGQDIKKNKIAVEFIKKSRAYEFADMLAEDERITAPIYFISGDDNRVDRAERLKIIKENSEKGLILIATQVIEAGVDIDMDIGYKDISKLDSEEQFLGRINRSCKRSGKVYFFNLDDASRIYSDGDYRMNKELTLVNEDMQLILNNKDFSPYYNTVMEHLKESYNCSYNDDENLKKFFNALVGGLDFTSTAKRMKLIEDSDWDMPIYLARDLIVDGEKISGMEVWEEYKKLLKDQMMPYAKKQVCLSNVRSKLNYFIYQIKKTSTIEFNDMIGELHCISNGERYFKEGRLDKKSLEEGGSMFLDM</sequence>
<dbReference type="InterPro" id="IPR038257">
    <property type="entry name" value="CRISPR-assoc_Cas3_HD_sf"/>
</dbReference>
<dbReference type="PROSITE" id="PS51192">
    <property type="entry name" value="HELICASE_ATP_BIND_1"/>
    <property type="match status" value="1"/>
</dbReference>
<comment type="similarity">
    <text evidence="1">In the N-terminal section; belongs to the CRISPR-associated nuclease Cas3-HD family.</text>
</comment>
<dbReference type="Gene3D" id="1.10.3210.30">
    <property type="match status" value="1"/>
</dbReference>
<dbReference type="GO" id="GO:0004386">
    <property type="term" value="F:helicase activity"/>
    <property type="evidence" value="ECO:0007669"/>
    <property type="project" value="UniProtKB-KW"/>
</dbReference>
<dbReference type="NCBIfam" id="TIGR01596">
    <property type="entry name" value="cas3_HD"/>
    <property type="match status" value="1"/>
</dbReference>
<evidence type="ECO:0000256" key="4">
    <source>
        <dbReference type="ARBA" id="ARBA00022723"/>
    </source>
</evidence>
<dbReference type="GO" id="GO:0004519">
    <property type="term" value="F:endonuclease activity"/>
    <property type="evidence" value="ECO:0007669"/>
    <property type="project" value="UniProtKB-KW"/>
</dbReference>
<evidence type="ECO:0000256" key="6">
    <source>
        <dbReference type="ARBA" id="ARBA00022801"/>
    </source>
</evidence>
<dbReference type="PROSITE" id="PS51643">
    <property type="entry name" value="HD_CAS3"/>
    <property type="match status" value="1"/>
</dbReference>
<dbReference type="RefSeq" id="WP_132383407.1">
    <property type="nucleotide sequence ID" value="NZ_SLZZ01000030.1"/>
</dbReference>
<keyword evidence="8" id="KW-0067">ATP-binding</keyword>
<dbReference type="Proteomes" id="UP000295726">
    <property type="component" value="Unassembled WGS sequence"/>
</dbReference>
<name>A0A4R3K120_9FIRM</name>
<dbReference type="AlphaFoldDB" id="A0A4R3K120"/>
<feature type="domain" description="Helicase ATP-binding" evidence="10">
    <location>
        <begin position="307"/>
        <end position="503"/>
    </location>
</feature>
<dbReference type="Pfam" id="PF22590">
    <property type="entry name" value="Cas3-like_C_2"/>
    <property type="match status" value="1"/>
</dbReference>
<dbReference type="GO" id="GO:0005524">
    <property type="term" value="F:ATP binding"/>
    <property type="evidence" value="ECO:0007669"/>
    <property type="project" value="UniProtKB-KW"/>
</dbReference>
<evidence type="ECO:0000256" key="8">
    <source>
        <dbReference type="ARBA" id="ARBA00022840"/>
    </source>
</evidence>
<keyword evidence="12" id="KW-0255">Endonuclease</keyword>
<dbReference type="GO" id="GO:0016787">
    <property type="term" value="F:hydrolase activity"/>
    <property type="evidence" value="ECO:0007669"/>
    <property type="project" value="UniProtKB-KW"/>
</dbReference>
<evidence type="ECO:0000256" key="5">
    <source>
        <dbReference type="ARBA" id="ARBA00022741"/>
    </source>
</evidence>
<evidence type="ECO:0000313" key="13">
    <source>
        <dbReference type="Proteomes" id="UP000295726"/>
    </source>
</evidence>
<evidence type="ECO:0000259" key="11">
    <source>
        <dbReference type="PROSITE" id="PS51643"/>
    </source>
</evidence>
<comment type="caution">
    <text evidence="12">The sequence shown here is derived from an EMBL/GenBank/DDBJ whole genome shotgun (WGS) entry which is preliminary data.</text>
</comment>
<dbReference type="InterPro" id="IPR054712">
    <property type="entry name" value="Cas3-like_dom"/>
</dbReference>
<evidence type="ECO:0000256" key="9">
    <source>
        <dbReference type="ARBA" id="ARBA00023118"/>
    </source>
</evidence>
<dbReference type="Gene3D" id="3.40.50.300">
    <property type="entry name" value="P-loop containing nucleotide triphosphate hydrolases"/>
    <property type="match status" value="2"/>
</dbReference>
<dbReference type="EMBL" id="SLZZ01000030">
    <property type="protein sequence ID" value="TCS75228.1"/>
    <property type="molecule type" value="Genomic_DNA"/>
</dbReference>
<dbReference type="InterPro" id="IPR014001">
    <property type="entry name" value="Helicase_ATP-bd"/>
</dbReference>
<feature type="domain" description="HD Cas3-type" evidence="11">
    <location>
        <begin position="25"/>
        <end position="243"/>
    </location>
</feature>
<dbReference type="NCBIfam" id="TIGR01587">
    <property type="entry name" value="cas3_core"/>
    <property type="match status" value="1"/>
</dbReference>
<dbReference type="InterPro" id="IPR027417">
    <property type="entry name" value="P-loop_NTPase"/>
</dbReference>
<keyword evidence="3" id="KW-0540">Nuclease</keyword>
<keyword evidence="13" id="KW-1185">Reference proteome</keyword>
<evidence type="ECO:0000259" key="10">
    <source>
        <dbReference type="PROSITE" id="PS51192"/>
    </source>
</evidence>
<keyword evidence="5" id="KW-0547">Nucleotide-binding</keyword>
<organism evidence="12 13">
    <name type="scientific">Muricomes intestini</name>
    <dbReference type="NCBI Taxonomy" id="1796634"/>
    <lineage>
        <taxon>Bacteria</taxon>
        <taxon>Bacillati</taxon>
        <taxon>Bacillota</taxon>
        <taxon>Clostridia</taxon>
        <taxon>Lachnospirales</taxon>
        <taxon>Lachnospiraceae</taxon>
        <taxon>Muricomes</taxon>
    </lineage>
</organism>
<reference evidence="12 13" key="1">
    <citation type="submission" date="2019-03" db="EMBL/GenBank/DDBJ databases">
        <title>Genomic Encyclopedia of Type Strains, Phase IV (KMG-IV): sequencing the most valuable type-strain genomes for metagenomic binning, comparative biology and taxonomic classification.</title>
        <authorList>
            <person name="Goeker M."/>
        </authorList>
    </citation>
    <scope>NUCLEOTIDE SEQUENCE [LARGE SCALE GENOMIC DNA]</scope>
    <source>
        <strain evidence="12 13">DSM 29489</strain>
    </source>
</reference>
<keyword evidence="4" id="KW-0479">Metal-binding</keyword>
<dbReference type="OrthoDB" id="9810236at2"/>
<accession>A0A4R3K120</accession>
<dbReference type="InterPro" id="IPR006474">
    <property type="entry name" value="Helicase_Cas3_CRISPR-ass_core"/>
</dbReference>
<dbReference type="SUPFAM" id="SSF52540">
    <property type="entry name" value="P-loop containing nucleoside triphosphate hydrolases"/>
    <property type="match status" value="1"/>
</dbReference>
<dbReference type="SMART" id="SM00487">
    <property type="entry name" value="DEXDc"/>
    <property type="match status" value="1"/>
</dbReference>
<dbReference type="GO" id="GO:0003676">
    <property type="term" value="F:nucleic acid binding"/>
    <property type="evidence" value="ECO:0007669"/>
    <property type="project" value="InterPro"/>
</dbReference>
<evidence type="ECO:0000256" key="3">
    <source>
        <dbReference type="ARBA" id="ARBA00022722"/>
    </source>
</evidence>
<dbReference type="GO" id="GO:0046872">
    <property type="term" value="F:metal ion binding"/>
    <property type="evidence" value="ECO:0007669"/>
    <property type="project" value="UniProtKB-KW"/>
</dbReference>
<comment type="similarity">
    <text evidence="2">In the central section; belongs to the CRISPR-associated helicase Cas3 family.</text>
</comment>
<keyword evidence="9" id="KW-0051">Antiviral defense</keyword>
<dbReference type="InterPro" id="IPR006483">
    <property type="entry name" value="CRISPR-assoc_Cas3_HD"/>
</dbReference>
<keyword evidence="7 12" id="KW-0347">Helicase</keyword>
<evidence type="ECO:0000313" key="12">
    <source>
        <dbReference type="EMBL" id="TCS75228.1"/>
    </source>
</evidence>
<protein>
    <submittedName>
        <fullName evidence="12">CRISPR-associated endonuclease/helicase Cas3</fullName>
    </submittedName>
</protein>
<dbReference type="InterPro" id="IPR011545">
    <property type="entry name" value="DEAD/DEAH_box_helicase_dom"/>
</dbReference>
<dbReference type="CDD" id="cd09641">
    <property type="entry name" value="Cas3''_I"/>
    <property type="match status" value="1"/>
</dbReference>
<keyword evidence="6" id="KW-0378">Hydrolase</keyword>
<evidence type="ECO:0000256" key="2">
    <source>
        <dbReference type="ARBA" id="ARBA00009046"/>
    </source>
</evidence>
<evidence type="ECO:0000256" key="1">
    <source>
        <dbReference type="ARBA" id="ARBA00006847"/>
    </source>
</evidence>
<evidence type="ECO:0000256" key="7">
    <source>
        <dbReference type="ARBA" id="ARBA00022806"/>
    </source>
</evidence>
<gene>
    <name evidence="12" type="ORF">EDD59_13024</name>
</gene>
<proteinExistence type="inferred from homology"/>
<dbReference type="GO" id="GO:0051607">
    <property type="term" value="P:defense response to virus"/>
    <property type="evidence" value="ECO:0007669"/>
    <property type="project" value="UniProtKB-KW"/>
</dbReference>
<dbReference type="Pfam" id="PF00270">
    <property type="entry name" value="DEAD"/>
    <property type="match status" value="1"/>
</dbReference>